<organism evidence="2 3">
    <name type="scientific">Armillaria solidipes</name>
    <dbReference type="NCBI Taxonomy" id="1076256"/>
    <lineage>
        <taxon>Eukaryota</taxon>
        <taxon>Fungi</taxon>
        <taxon>Dikarya</taxon>
        <taxon>Basidiomycota</taxon>
        <taxon>Agaricomycotina</taxon>
        <taxon>Agaricomycetes</taxon>
        <taxon>Agaricomycetidae</taxon>
        <taxon>Agaricales</taxon>
        <taxon>Marasmiineae</taxon>
        <taxon>Physalacriaceae</taxon>
        <taxon>Armillaria</taxon>
    </lineage>
</organism>
<feature type="compositionally biased region" description="Basic and acidic residues" evidence="1">
    <location>
        <begin position="490"/>
        <end position="565"/>
    </location>
</feature>
<feature type="compositionally biased region" description="Polar residues" evidence="1">
    <location>
        <begin position="447"/>
        <end position="456"/>
    </location>
</feature>
<dbReference type="EMBL" id="KZ293417">
    <property type="protein sequence ID" value="PBK75492.1"/>
    <property type="molecule type" value="Genomic_DNA"/>
</dbReference>
<accession>A0A2H3C8B7</accession>
<dbReference type="AlphaFoldDB" id="A0A2H3C8B7"/>
<reference evidence="3" key="1">
    <citation type="journal article" date="2017" name="Nat. Ecol. Evol.">
        <title>Genome expansion and lineage-specific genetic innovations in the forest pathogenic fungi Armillaria.</title>
        <authorList>
            <person name="Sipos G."/>
            <person name="Prasanna A.N."/>
            <person name="Walter M.C."/>
            <person name="O'Connor E."/>
            <person name="Balint B."/>
            <person name="Krizsan K."/>
            <person name="Kiss B."/>
            <person name="Hess J."/>
            <person name="Varga T."/>
            <person name="Slot J."/>
            <person name="Riley R."/>
            <person name="Boka B."/>
            <person name="Rigling D."/>
            <person name="Barry K."/>
            <person name="Lee J."/>
            <person name="Mihaltcheva S."/>
            <person name="LaButti K."/>
            <person name="Lipzen A."/>
            <person name="Waldron R."/>
            <person name="Moloney N.M."/>
            <person name="Sperisen C."/>
            <person name="Kredics L."/>
            <person name="Vagvoelgyi C."/>
            <person name="Patrignani A."/>
            <person name="Fitzpatrick D."/>
            <person name="Nagy I."/>
            <person name="Doyle S."/>
            <person name="Anderson J.B."/>
            <person name="Grigoriev I.V."/>
            <person name="Gueldener U."/>
            <person name="Muensterkoetter M."/>
            <person name="Nagy L.G."/>
        </authorList>
    </citation>
    <scope>NUCLEOTIDE SEQUENCE [LARGE SCALE GENOMIC DNA]</scope>
    <source>
        <strain evidence="3">28-4</strain>
    </source>
</reference>
<proteinExistence type="predicted"/>
<feature type="compositionally biased region" description="Basic and acidic residues" evidence="1">
    <location>
        <begin position="316"/>
        <end position="352"/>
    </location>
</feature>
<dbReference type="Proteomes" id="UP000218334">
    <property type="component" value="Unassembled WGS sequence"/>
</dbReference>
<gene>
    <name evidence="2" type="ORF">ARMSODRAFT_949740</name>
</gene>
<keyword evidence="3" id="KW-1185">Reference proteome</keyword>
<feature type="compositionally biased region" description="Basic and acidic residues" evidence="1">
    <location>
        <begin position="587"/>
        <end position="596"/>
    </location>
</feature>
<protein>
    <submittedName>
        <fullName evidence="2">Uncharacterized protein</fullName>
    </submittedName>
</protein>
<feature type="compositionally biased region" description="Basic and acidic residues" evidence="1">
    <location>
        <begin position="608"/>
        <end position="617"/>
    </location>
</feature>
<feature type="compositionally biased region" description="Basic and acidic residues" evidence="1">
    <location>
        <begin position="459"/>
        <end position="468"/>
    </location>
</feature>
<feature type="compositionally biased region" description="Basic and acidic residues" evidence="1">
    <location>
        <begin position="266"/>
        <end position="276"/>
    </location>
</feature>
<feature type="compositionally biased region" description="Basic and acidic residues" evidence="1">
    <location>
        <begin position="358"/>
        <end position="388"/>
    </location>
</feature>
<name>A0A2H3C8B7_9AGAR</name>
<feature type="compositionally biased region" description="Basic and acidic residues" evidence="1">
    <location>
        <begin position="244"/>
        <end position="259"/>
    </location>
</feature>
<evidence type="ECO:0000313" key="3">
    <source>
        <dbReference type="Proteomes" id="UP000218334"/>
    </source>
</evidence>
<evidence type="ECO:0000256" key="1">
    <source>
        <dbReference type="SAM" id="MobiDB-lite"/>
    </source>
</evidence>
<feature type="region of interest" description="Disordered" evidence="1">
    <location>
        <begin position="194"/>
        <end position="399"/>
    </location>
</feature>
<feature type="compositionally biased region" description="Basic and acidic residues" evidence="1">
    <location>
        <begin position="284"/>
        <end position="305"/>
    </location>
</feature>
<feature type="region of interest" description="Disordered" evidence="1">
    <location>
        <begin position="411"/>
        <end position="617"/>
    </location>
</feature>
<sequence length="617" mass="71631">MAKKGLKKLKEYPVPTDRHALVIINPWGVPPGGFTQCTTQQWRGFYNNLASWIECACGIQPIGMWRTSEGGREQVFVEMPFGGNALTTTIPGTNDKSLTELGRRLLGAHHASRFFWCPRAINAWQGHVVVVYEYDWKTQGDLDQKFDHFIQDTPALTDKFICRRGDDYPLPDAPPPRMSKWVLKLPSADAWATPAPINTPLSDVPTPPPLPSSSRVASPSPAPEANIKRDPYEEEDELMQQVKIEMEDSPVKFEDQPDFKEEDDTDPRMKIKRDPYQEEDEQMDGLRDLERGCDLEEQQHAERWQPYETPLLPGMRQRDEEPIRVKQESEDPRPLHDESASRRGIKQEEHSRPLYNEEDGRRVLADLLRTQREDEITGRRGIKQEEQSRPLYNEEDGRRVLADLLRIQREEREQREVQSSQALQRVKLEPVDNKLPEQEYKRERQRSQTLASSSSPVRVKREPDDSRRSMTLVPPTSQVDDFLNSCLPGGREERGQLQHINNDKARWGDREPQRLSGDGQERQRDRRLDGHTQKRNDERRREGDPRYGEDKRHDERRPMVKREPVDPSPSDGRTRDPRRAHGTTTDPRVRIKREIDDSSAASLNGRSDQWKRVKREV</sequence>
<feature type="compositionally biased region" description="Basic and acidic residues" evidence="1">
    <location>
        <begin position="426"/>
        <end position="446"/>
    </location>
</feature>
<feature type="compositionally biased region" description="Low complexity" evidence="1">
    <location>
        <begin position="212"/>
        <end position="225"/>
    </location>
</feature>
<evidence type="ECO:0000313" key="2">
    <source>
        <dbReference type="EMBL" id="PBK75492.1"/>
    </source>
</evidence>